<evidence type="ECO:0000313" key="3">
    <source>
        <dbReference type="EMBL" id="CAD9560789.1"/>
    </source>
</evidence>
<feature type="compositionally biased region" description="Polar residues" evidence="1">
    <location>
        <begin position="296"/>
        <end position="306"/>
    </location>
</feature>
<name>A0A7S2K0F1_9STRA</name>
<feature type="compositionally biased region" description="Low complexity" evidence="1">
    <location>
        <begin position="205"/>
        <end position="236"/>
    </location>
</feature>
<sequence>MPTTQPIDNNIPHRPPMRSQAFVLILLLYLVAFVSDAFHYRHYHKMRHFRPFHGYFKRPTKKLSSYPKSDSSPKRMITSKSSRHRYPTPPPTTARHMRHRQRVEARKQPRPAPPTASPTKAPKSTNRPPSPSSPQAVPSSTSPTIAPTSSRQDVQAPPVQFPSTTPSLIPKTKVPSSHPTTLPSYSPTAYPTGLPSAPPSPYPSRYPSLYPSATPTRSPTRTPTNNPTNLPTIFPTREPSTPPSNKPTVKPTLKPTFKPTHKPSRPPSSKPTIMPSISPTKKYYSEDTNKAPPTIDNKTNESSDQPSFTQLFVEADDDYDGDYSDEGGAGDVGETIPDSETKSNNFPVPLTLGTIIACTIVLVVFIMAAIYMSRNNRNNSPSTSITGATPNGLPESSGLNNNNNSNDRHGYSTNQFPIYDTTFDDQPSTSSITFSHQSELPSNMDTFSFDAMSLTSSLPSSRHTYPRDQNVYPDDLVYDPKDDTLYGSLGIEG</sequence>
<feature type="compositionally biased region" description="Low complexity" evidence="1">
    <location>
        <begin position="391"/>
        <end position="405"/>
    </location>
</feature>
<keyword evidence="2" id="KW-0472">Membrane</keyword>
<dbReference type="EMBL" id="HBGY01004541">
    <property type="protein sequence ID" value="CAD9560789.1"/>
    <property type="molecule type" value="Transcribed_RNA"/>
</dbReference>
<proteinExistence type="predicted"/>
<evidence type="ECO:0000256" key="2">
    <source>
        <dbReference type="SAM" id="Phobius"/>
    </source>
</evidence>
<feature type="transmembrane region" description="Helical" evidence="2">
    <location>
        <begin position="350"/>
        <end position="372"/>
    </location>
</feature>
<evidence type="ECO:0000256" key="1">
    <source>
        <dbReference type="SAM" id="MobiDB-lite"/>
    </source>
</evidence>
<keyword evidence="2" id="KW-0812">Transmembrane</keyword>
<protein>
    <submittedName>
        <fullName evidence="3">Uncharacterized protein</fullName>
    </submittedName>
</protein>
<accession>A0A7S2K0F1</accession>
<keyword evidence="2" id="KW-1133">Transmembrane helix</keyword>
<organism evidence="3">
    <name type="scientific">Leptocylindrus danicus</name>
    <dbReference type="NCBI Taxonomy" id="163516"/>
    <lineage>
        <taxon>Eukaryota</taxon>
        <taxon>Sar</taxon>
        <taxon>Stramenopiles</taxon>
        <taxon>Ochrophyta</taxon>
        <taxon>Bacillariophyta</taxon>
        <taxon>Coscinodiscophyceae</taxon>
        <taxon>Chaetocerotophycidae</taxon>
        <taxon>Leptocylindrales</taxon>
        <taxon>Leptocylindraceae</taxon>
        <taxon>Leptocylindrus</taxon>
    </lineage>
</organism>
<feature type="transmembrane region" description="Helical" evidence="2">
    <location>
        <begin position="20"/>
        <end position="40"/>
    </location>
</feature>
<gene>
    <name evidence="3" type="ORF">LDAN0321_LOCUS2716</name>
</gene>
<feature type="region of interest" description="Disordered" evidence="1">
    <location>
        <begin position="57"/>
        <end position="306"/>
    </location>
</feature>
<feature type="compositionally biased region" description="Polar residues" evidence="1">
    <location>
        <begin position="174"/>
        <end position="189"/>
    </location>
</feature>
<dbReference type="AlphaFoldDB" id="A0A7S2K0F1"/>
<feature type="compositionally biased region" description="Low complexity" evidence="1">
    <location>
        <begin position="133"/>
        <end position="150"/>
    </location>
</feature>
<reference evidence="3" key="1">
    <citation type="submission" date="2021-01" db="EMBL/GenBank/DDBJ databases">
        <authorList>
            <person name="Corre E."/>
            <person name="Pelletier E."/>
            <person name="Niang G."/>
            <person name="Scheremetjew M."/>
            <person name="Finn R."/>
            <person name="Kale V."/>
            <person name="Holt S."/>
            <person name="Cochrane G."/>
            <person name="Meng A."/>
            <person name="Brown T."/>
            <person name="Cohen L."/>
        </authorList>
    </citation>
    <scope>NUCLEOTIDE SEQUENCE</scope>
    <source>
        <strain evidence="3">B650</strain>
    </source>
</reference>
<feature type="region of interest" description="Disordered" evidence="1">
    <location>
        <begin position="376"/>
        <end position="422"/>
    </location>
</feature>
<feature type="region of interest" description="Disordered" evidence="1">
    <location>
        <begin position="321"/>
        <end position="345"/>
    </location>
</feature>